<dbReference type="PANTHER" id="PTHR35089">
    <property type="entry name" value="CHAPERONE PROTEIN SKP"/>
    <property type="match status" value="1"/>
</dbReference>
<feature type="signal peptide" evidence="5">
    <location>
        <begin position="1"/>
        <end position="23"/>
    </location>
</feature>
<dbReference type="Proteomes" id="UP000005713">
    <property type="component" value="Unassembled WGS sequence"/>
</dbReference>
<comment type="similarity">
    <text evidence="1">Belongs to the Skp family.</text>
</comment>
<evidence type="ECO:0000256" key="4">
    <source>
        <dbReference type="SAM" id="MobiDB-lite"/>
    </source>
</evidence>
<dbReference type="GO" id="GO:0050821">
    <property type="term" value="P:protein stabilization"/>
    <property type="evidence" value="ECO:0007669"/>
    <property type="project" value="TreeGrafter"/>
</dbReference>
<dbReference type="Pfam" id="PF03938">
    <property type="entry name" value="OmpH"/>
    <property type="match status" value="1"/>
</dbReference>
<dbReference type="GO" id="GO:0051082">
    <property type="term" value="F:unfolded protein binding"/>
    <property type="evidence" value="ECO:0007669"/>
    <property type="project" value="InterPro"/>
</dbReference>
<dbReference type="EMBL" id="AAYA01000004">
    <property type="protein sequence ID" value="EBA08885.1"/>
    <property type="molecule type" value="Genomic_DNA"/>
</dbReference>
<feature type="chain" id="PRO_5002654971" description="Outer membrane chaperone Skp (OmpH)" evidence="5">
    <location>
        <begin position="24"/>
        <end position="205"/>
    </location>
</feature>
<dbReference type="InterPro" id="IPR005632">
    <property type="entry name" value="Chaperone_Skp"/>
</dbReference>
<evidence type="ECO:0000256" key="3">
    <source>
        <dbReference type="SAM" id="Coils"/>
    </source>
</evidence>
<dbReference type="eggNOG" id="COG2825">
    <property type="taxonomic scope" value="Bacteria"/>
</dbReference>
<name>A3K1T9_SAGS3</name>
<comment type="caution">
    <text evidence="6">The sequence shown here is derived from an EMBL/GenBank/DDBJ whole genome shotgun (WGS) entry which is preliminary data.</text>
</comment>
<dbReference type="AlphaFoldDB" id="A3K1T9"/>
<evidence type="ECO:0000313" key="7">
    <source>
        <dbReference type="Proteomes" id="UP000005713"/>
    </source>
</evidence>
<evidence type="ECO:0008006" key="8">
    <source>
        <dbReference type="Google" id="ProtNLM"/>
    </source>
</evidence>
<dbReference type="SUPFAM" id="SSF111384">
    <property type="entry name" value="OmpH-like"/>
    <property type="match status" value="1"/>
</dbReference>
<reference evidence="6 7" key="1">
    <citation type="submission" date="2006-06" db="EMBL/GenBank/DDBJ databases">
        <authorList>
            <person name="Moran M.A."/>
            <person name="Ferriera S."/>
            <person name="Johnson J."/>
            <person name="Kravitz S."/>
            <person name="Beeson K."/>
            <person name="Sutton G."/>
            <person name="Rogers Y.-H."/>
            <person name="Friedman R."/>
            <person name="Frazier M."/>
            <person name="Venter J.C."/>
        </authorList>
    </citation>
    <scope>NUCLEOTIDE SEQUENCE [LARGE SCALE GENOMIC DNA]</scope>
    <source>
        <strain evidence="6 7">E-37</strain>
    </source>
</reference>
<evidence type="ECO:0000256" key="1">
    <source>
        <dbReference type="ARBA" id="ARBA00009091"/>
    </source>
</evidence>
<evidence type="ECO:0000313" key="6">
    <source>
        <dbReference type="EMBL" id="EBA08885.1"/>
    </source>
</evidence>
<dbReference type="SMART" id="SM00935">
    <property type="entry name" value="OmpH"/>
    <property type="match status" value="1"/>
</dbReference>
<proteinExistence type="inferred from homology"/>
<keyword evidence="3" id="KW-0175">Coiled coil</keyword>
<keyword evidence="7" id="KW-1185">Reference proteome</keyword>
<dbReference type="InterPro" id="IPR024930">
    <property type="entry name" value="Skp_dom_sf"/>
</dbReference>
<evidence type="ECO:0000256" key="5">
    <source>
        <dbReference type="SAM" id="SignalP"/>
    </source>
</evidence>
<feature type="region of interest" description="Disordered" evidence="4">
    <location>
        <begin position="168"/>
        <end position="205"/>
    </location>
</feature>
<dbReference type="GO" id="GO:0005829">
    <property type="term" value="C:cytosol"/>
    <property type="evidence" value="ECO:0007669"/>
    <property type="project" value="TreeGrafter"/>
</dbReference>
<dbReference type="Gene3D" id="3.30.910.20">
    <property type="entry name" value="Skp domain"/>
    <property type="match status" value="1"/>
</dbReference>
<dbReference type="PANTHER" id="PTHR35089:SF1">
    <property type="entry name" value="CHAPERONE PROTEIN SKP"/>
    <property type="match status" value="1"/>
</dbReference>
<evidence type="ECO:0000256" key="2">
    <source>
        <dbReference type="ARBA" id="ARBA00022729"/>
    </source>
</evidence>
<feature type="coiled-coil region" evidence="3">
    <location>
        <begin position="50"/>
        <end position="84"/>
    </location>
</feature>
<sequence length="205" mass="22742">MFRLVQWLLVLTLCVGVAFESRAQDGVQSPVLVIDFERAFAESAFGRRLNEEVEREGNAIVAENRRIEAELSAEEQRLTDQRADMPPDQFRALADAFDQKVQRLRAEQDAKAEALGSRGEESRIEFLQAARPVLERLMRETGAAVILERRSVLVAVDAVDITDRAIERIDAQVDPDPARGPAEPAQDVAPQDDVTPDALVAPTQP</sequence>
<gene>
    <name evidence="6" type="ORF">SSE37_04545</name>
</gene>
<accession>A3K1T9</accession>
<organism evidence="6 7">
    <name type="scientific">Sagittula stellata (strain ATCC 700073 / DSM 11524 / E-37)</name>
    <dbReference type="NCBI Taxonomy" id="388399"/>
    <lineage>
        <taxon>Bacteria</taxon>
        <taxon>Pseudomonadati</taxon>
        <taxon>Pseudomonadota</taxon>
        <taxon>Alphaproteobacteria</taxon>
        <taxon>Rhodobacterales</taxon>
        <taxon>Roseobacteraceae</taxon>
        <taxon>Sagittula</taxon>
    </lineage>
</organism>
<dbReference type="OrthoDB" id="7868372at2"/>
<keyword evidence="2 5" id="KW-0732">Signal</keyword>
<dbReference type="RefSeq" id="WP_005857794.1">
    <property type="nucleotide sequence ID" value="NZ_AAYA01000004.1"/>
</dbReference>
<protein>
    <recommendedName>
        <fullName evidence="8">Outer membrane chaperone Skp (OmpH)</fullName>
    </recommendedName>
</protein>